<organism evidence="1 2">
    <name type="scientific">Coprinellus micaceus</name>
    <name type="common">Glistening ink-cap mushroom</name>
    <name type="synonym">Coprinus micaceus</name>
    <dbReference type="NCBI Taxonomy" id="71717"/>
    <lineage>
        <taxon>Eukaryota</taxon>
        <taxon>Fungi</taxon>
        <taxon>Dikarya</taxon>
        <taxon>Basidiomycota</taxon>
        <taxon>Agaricomycotina</taxon>
        <taxon>Agaricomycetes</taxon>
        <taxon>Agaricomycetidae</taxon>
        <taxon>Agaricales</taxon>
        <taxon>Agaricineae</taxon>
        <taxon>Psathyrellaceae</taxon>
        <taxon>Coprinellus</taxon>
    </lineage>
</organism>
<dbReference type="EMBL" id="QPFP01000011">
    <property type="protein sequence ID" value="TEB33871.1"/>
    <property type="molecule type" value="Genomic_DNA"/>
</dbReference>
<gene>
    <name evidence="1" type="ORF">FA13DRAFT_116174</name>
</gene>
<reference evidence="1 2" key="1">
    <citation type="journal article" date="2019" name="Nat. Ecol. Evol.">
        <title>Megaphylogeny resolves global patterns of mushroom evolution.</title>
        <authorList>
            <person name="Varga T."/>
            <person name="Krizsan K."/>
            <person name="Foldi C."/>
            <person name="Dima B."/>
            <person name="Sanchez-Garcia M."/>
            <person name="Sanchez-Ramirez S."/>
            <person name="Szollosi G.J."/>
            <person name="Szarkandi J.G."/>
            <person name="Papp V."/>
            <person name="Albert L."/>
            <person name="Andreopoulos W."/>
            <person name="Angelini C."/>
            <person name="Antonin V."/>
            <person name="Barry K.W."/>
            <person name="Bougher N.L."/>
            <person name="Buchanan P."/>
            <person name="Buyck B."/>
            <person name="Bense V."/>
            <person name="Catcheside P."/>
            <person name="Chovatia M."/>
            <person name="Cooper J."/>
            <person name="Damon W."/>
            <person name="Desjardin D."/>
            <person name="Finy P."/>
            <person name="Geml J."/>
            <person name="Haridas S."/>
            <person name="Hughes K."/>
            <person name="Justo A."/>
            <person name="Karasinski D."/>
            <person name="Kautmanova I."/>
            <person name="Kiss B."/>
            <person name="Kocsube S."/>
            <person name="Kotiranta H."/>
            <person name="LaButti K.M."/>
            <person name="Lechner B.E."/>
            <person name="Liimatainen K."/>
            <person name="Lipzen A."/>
            <person name="Lukacs Z."/>
            <person name="Mihaltcheva S."/>
            <person name="Morgado L.N."/>
            <person name="Niskanen T."/>
            <person name="Noordeloos M.E."/>
            <person name="Ohm R.A."/>
            <person name="Ortiz-Santana B."/>
            <person name="Ovrebo C."/>
            <person name="Racz N."/>
            <person name="Riley R."/>
            <person name="Savchenko A."/>
            <person name="Shiryaev A."/>
            <person name="Soop K."/>
            <person name="Spirin V."/>
            <person name="Szebenyi C."/>
            <person name="Tomsovsky M."/>
            <person name="Tulloss R.E."/>
            <person name="Uehling J."/>
            <person name="Grigoriev I.V."/>
            <person name="Vagvolgyi C."/>
            <person name="Papp T."/>
            <person name="Martin F.M."/>
            <person name="Miettinen O."/>
            <person name="Hibbett D.S."/>
            <person name="Nagy L.G."/>
        </authorList>
    </citation>
    <scope>NUCLEOTIDE SEQUENCE [LARGE SCALE GENOMIC DNA]</scope>
    <source>
        <strain evidence="1 2">FP101781</strain>
    </source>
</reference>
<name>A0A4Y7TIQ2_COPMI</name>
<accession>A0A4Y7TIQ2</accession>
<dbReference type="AlphaFoldDB" id="A0A4Y7TIQ2"/>
<proteinExistence type="predicted"/>
<protein>
    <submittedName>
        <fullName evidence="1">Uncharacterized protein</fullName>
    </submittedName>
</protein>
<evidence type="ECO:0000313" key="1">
    <source>
        <dbReference type="EMBL" id="TEB33871.1"/>
    </source>
</evidence>
<keyword evidence="2" id="KW-1185">Reference proteome</keyword>
<comment type="caution">
    <text evidence="1">The sequence shown here is derived from an EMBL/GenBank/DDBJ whole genome shotgun (WGS) entry which is preliminary data.</text>
</comment>
<sequence>MSGVGHPRILHHPVKGRRGDHLLMKYQRGAQDFEPGIHTEPPAFIQPAGLLLDTPHHPARIPSTPFLRQGLQVPIRPDMDRRRLGSLTIYSYRTTDKLAAKRTPFPPKLLRRATVDTQLELESAISSDVGPKASVGRFPECTLPLEWRWRCRPGLGDPDIIASCVYSYVRSEQAPFFSCSGVSGLTLE</sequence>
<dbReference type="Proteomes" id="UP000298030">
    <property type="component" value="Unassembled WGS sequence"/>
</dbReference>
<evidence type="ECO:0000313" key="2">
    <source>
        <dbReference type="Proteomes" id="UP000298030"/>
    </source>
</evidence>